<name>A0A514CEL4_9BACT</name>
<evidence type="ECO:0000256" key="1">
    <source>
        <dbReference type="ARBA" id="ARBA00023239"/>
    </source>
</evidence>
<dbReference type="InterPro" id="IPR013024">
    <property type="entry name" value="GGCT-like"/>
</dbReference>
<dbReference type="CDD" id="cd06661">
    <property type="entry name" value="GGCT_like"/>
    <property type="match status" value="1"/>
</dbReference>
<dbReference type="KEGG" id="echi:FKX85_04175"/>
<organism evidence="4 5">
    <name type="scientific">Echinicola soli</name>
    <dbReference type="NCBI Taxonomy" id="2591634"/>
    <lineage>
        <taxon>Bacteria</taxon>
        <taxon>Pseudomonadati</taxon>
        <taxon>Bacteroidota</taxon>
        <taxon>Cytophagia</taxon>
        <taxon>Cytophagales</taxon>
        <taxon>Cyclobacteriaceae</taxon>
        <taxon>Echinicola</taxon>
    </lineage>
</organism>
<evidence type="ECO:0000256" key="3">
    <source>
        <dbReference type="PIRSR" id="PIRSR617939-2"/>
    </source>
</evidence>
<dbReference type="GO" id="GO:0016740">
    <property type="term" value="F:transferase activity"/>
    <property type="evidence" value="ECO:0007669"/>
    <property type="project" value="UniProtKB-KW"/>
</dbReference>
<sequence length="148" mass="16589">MSTRLYFGYASNLDQDTLVGRLQHPPKLIGIGVLLHHGFRFNHPNPDGSARANIVPSPNENVYGAVYEIAEADVSYFLTSEEAYDFTEVRAQTQKGEVPAFTFISKQNVSNIFPEQAYFDTIIRGGKALQLPSTYLTSIMNRLPNELF</sequence>
<dbReference type="OrthoDB" id="141582at2"/>
<dbReference type="Gene3D" id="3.10.490.10">
    <property type="entry name" value="Gamma-glutamyl cyclotransferase-like"/>
    <property type="match status" value="1"/>
</dbReference>
<feature type="active site" description="Proton acceptor" evidence="2">
    <location>
        <position position="81"/>
    </location>
</feature>
<gene>
    <name evidence="4" type="ORF">FKX85_04175</name>
</gene>
<keyword evidence="4" id="KW-0808">Transferase</keyword>
<dbReference type="EMBL" id="CP041253">
    <property type="protein sequence ID" value="QDH78277.1"/>
    <property type="molecule type" value="Genomic_DNA"/>
</dbReference>
<dbReference type="RefSeq" id="WP_141613534.1">
    <property type="nucleotide sequence ID" value="NZ_CP041253.1"/>
</dbReference>
<evidence type="ECO:0000313" key="4">
    <source>
        <dbReference type="EMBL" id="QDH78277.1"/>
    </source>
</evidence>
<dbReference type="InterPro" id="IPR036568">
    <property type="entry name" value="GGCT-like_sf"/>
</dbReference>
<dbReference type="Proteomes" id="UP000316614">
    <property type="component" value="Chromosome"/>
</dbReference>
<evidence type="ECO:0000313" key="5">
    <source>
        <dbReference type="Proteomes" id="UP000316614"/>
    </source>
</evidence>
<dbReference type="GO" id="GO:0003839">
    <property type="term" value="F:gamma-glutamylcyclotransferase activity"/>
    <property type="evidence" value="ECO:0007669"/>
    <property type="project" value="InterPro"/>
</dbReference>
<dbReference type="PANTHER" id="PTHR12935:SF0">
    <property type="entry name" value="GAMMA-GLUTAMYLCYCLOTRANSFERASE"/>
    <property type="match status" value="1"/>
</dbReference>
<reference evidence="4 5" key="1">
    <citation type="submission" date="2019-06" db="EMBL/GenBank/DDBJ databases">
        <title>Echinicola alkalisoli sp. nov. isolated from saline soil.</title>
        <authorList>
            <person name="Sun J.-Q."/>
            <person name="Xu L."/>
        </authorList>
    </citation>
    <scope>NUCLEOTIDE SEQUENCE [LARGE SCALE GENOMIC DNA]</scope>
    <source>
        <strain evidence="4 5">LN3S3</strain>
    </source>
</reference>
<keyword evidence="1" id="KW-0456">Lyase</keyword>
<feature type="binding site" evidence="3">
    <location>
        <begin position="6"/>
        <end position="11"/>
    </location>
    <ligand>
        <name>substrate</name>
    </ligand>
</feature>
<dbReference type="Pfam" id="PF13772">
    <property type="entry name" value="AIG2_2"/>
    <property type="match status" value="1"/>
</dbReference>
<proteinExistence type="predicted"/>
<dbReference type="SUPFAM" id="SSF110857">
    <property type="entry name" value="Gamma-glutamyl cyclotransferase-like"/>
    <property type="match status" value="1"/>
</dbReference>
<dbReference type="PANTHER" id="PTHR12935">
    <property type="entry name" value="GAMMA-GLUTAMYLCYCLOTRANSFERASE"/>
    <property type="match status" value="1"/>
</dbReference>
<feature type="binding site" evidence="3">
    <location>
        <position position="118"/>
    </location>
    <ligand>
        <name>substrate</name>
    </ligand>
</feature>
<accession>A0A514CEL4</accession>
<dbReference type="AlphaFoldDB" id="A0A514CEL4"/>
<evidence type="ECO:0000256" key="2">
    <source>
        <dbReference type="PIRSR" id="PIRSR617939-1"/>
    </source>
</evidence>
<protein>
    <submittedName>
        <fullName evidence="4">Gamma-glutamylcyclotransferase</fullName>
    </submittedName>
</protein>
<keyword evidence="5" id="KW-1185">Reference proteome</keyword>
<dbReference type="InterPro" id="IPR017939">
    <property type="entry name" value="G-Glutamylcylcotransferase"/>
</dbReference>